<dbReference type="GO" id="GO:0006261">
    <property type="term" value="P:DNA-templated DNA replication"/>
    <property type="evidence" value="ECO:0007669"/>
    <property type="project" value="TreeGrafter"/>
</dbReference>
<evidence type="ECO:0000256" key="3">
    <source>
        <dbReference type="ARBA" id="ARBA00022679"/>
    </source>
</evidence>
<comment type="similarity">
    <text evidence="7">Belongs to the DNA polymerase HolA subunit family.</text>
</comment>
<evidence type="ECO:0000259" key="10">
    <source>
        <dbReference type="Pfam" id="PF21694"/>
    </source>
</evidence>
<keyword evidence="5" id="KW-0235">DNA replication</keyword>
<evidence type="ECO:0000256" key="6">
    <source>
        <dbReference type="ARBA" id="ARBA00022932"/>
    </source>
</evidence>
<organism evidence="11 12">
    <name type="scientific">Vescimonas coprocola</name>
    <dbReference type="NCBI Taxonomy" id="2714355"/>
    <lineage>
        <taxon>Bacteria</taxon>
        <taxon>Bacillati</taxon>
        <taxon>Bacillota</taxon>
        <taxon>Clostridia</taxon>
        <taxon>Eubacteriales</taxon>
        <taxon>Oscillospiraceae</taxon>
        <taxon>Vescimonas</taxon>
    </lineage>
</organism>
<dbReference type="KEGG" id="vcop:MM50RIKEN_05320"/>
<evidence type="ECO:0000313" key="11">
    <source>
        <dbReference type="EMBL" id="BCK80769.1"/>
    </source>
</evidence>
<evidence type="ECO:0000259" key="9">
    <source>
        <dbReference type="Pfam" id="PF06144"/>
    </source>
</evidence>
<keyword evidence="12" id="KW-1185">Reference proteome</keyword>
<keyword evidence="4" id="KW-0548">Nucleotidyltransferase</keyword>
<evidence type="ECO:0000256" key="4">
    <source>
        <dbReference type="ARBA" id="ARBA00022695"/>
    </source>
</evidence>
<dbReference type="InterPro" id="IPR005790">
    <property type="entry name" value="DNA_polIII_delta"/>
</dbReference>
<sequence length="348" mass="39748">MPPKAEKKNNGFDRLRADLKAQTPQNVYLFYGEETYLRSYYLEELHRLLIPAGFEEFNYHRLSGKGLTVQELAEVTEAMPMMAQHTMVVVTDLDIFRLDEQQRTALMALLADFPEYCTLVLVYDLLPYKRDGKMKKLCAALDKSVCEVEFRQQERAQLLRWVKRRFAAAGHDIDDATADHLLFTCGSLMTELVPEIGKIAAYAKSRAVTVEDINAVADPVLDARVFDMTNSITAGKYDQAAQVLGELLRMQTEPIVILAAVGKELRRLYTARMALDAGKDRFWLKQLWSMSSDYPAKLLMQAAGKVDHEWCQTAVIRCQRLDRRMKSEKNMDSEAELKLFLMELAGSR</sequence>
<dbReference type="NCBIfam" id="TIGR01128">
    <property type="entry name" value="holA"/>
    <property type="match status" value="1"/>
</dbReference>
<dbReference type="GO" id="GO:0003887">
    <property type="term" value="F:DNA-directed DNA polymerase activity"/>
    <property type="evidence" value="ECO:0007669"/>
    <property type="project" value="UniProtKB-KW"/>
</dbReference>
<keyword evidence="3" id="KW-0808">Transferase</keyword>
<feature type="domain" description="DNA polymerase III delta N-terminal" evidence="9">
    <location>
        <begin position="28"/>
        <end position="150"/>
    </location>
</feature>
<comment type="catalytic activity">
    <reaction evidence="8">
        <text>DNA(n) + a 2'-deoxyribonucleoside 5'-triphosphate = DNA(n+1) + diphosphate</text>
        <dbReference type="Rhea" id="RHEA:22508"/>
        <dbReference type="Rhea" id="RHEA-COMP:17339"/>
        <dbReference type="Rhea" id="RHEA-COMP:17340"/>
        <dbReference type="ChEBI" id="CHEBI:33019"/>
        <dbReference type="ChEBI" id="CHEBI:61560"/>
        <dbReference type="ChEBI" id="CHEBI:173112"/>
        <dbReference type="EC" id="2.7.7.7"/>
    </reaction>
</comment>
<dbReference type="Pfam" id="PF21694">
    <property type="entry name" value="DNA_pol3_delta_C"/>
    <property type="match status" value="1"/>
</dbReference>
<evidence type="ECO:0000256" key="2">
    <source>
        <dbReference type="ARBA" id="ARBA00017703"/>
    </source>
</evidence>
<reference evidence="11" key="1">
    <citation type="submission" date="2020-09" db="EMBL/GenBank/DDBJ databases">
        <title>New species isolated from human feces.</title>
        <authorList>
            <person name="Kitahara M."/>
            <person name="Shigeno Y."/>
            <person name="Shime M."/>
            <person name="Matsumoto Y."/>
            <person name="Nakamura S."/>
            <person name="Motooka D."/>
            <person name="Fukuoka S."/>
            <person name="Nishikawa H."/>
            <person name="Benno Y."/>
        </authorList>
    </citation>
    <scope>NUCLEOTIDE SEQUENCE</scope>
    <source>
        <strain evidence="11">MM50</strain>
    </source>
</reference>
<dbReference type="GO" id="GO:0009360">
    <property type="term" value="C:DNA polymerase III complex"/>
    <property type="evidence" value="ECO:0007669"/>
    <property type="project" value="InterPro"/>
</dbReference>
<dbReference type="InterPro" id="IPR027417">
    <property type="entry name" value="P-loop_NTPase"/>
</dbReference>
<dbReference type="GO" id="GO:0003677">
    <property type="term" value="F:DNA binding"/>
    <property type="evidence" value="ECO:0007669"/>
    <property type="project" value="InterPro"/>
</dbReference>
<gene>
    <name evidence="11" type="ORF">MM50RIKEN_05320</name>
</gene>
<proteinExistence type="inferred from homology"/>
<evidence type="ECO:0000256" key="8">
    <source>
        <dbReference type="ARBA" id="ARBA00049244"/>
    </source>
</evidence>
<dbReference type="RefSeq" id="WP_213541632.1">
    <property type="nucleotide sequence ID" value="NZ_AP023418.1"/>
</dbReference>
<evidence type="ECO:0000256" key="7">
    <source>
        <dbReference type="ARBA" id="ARBA00034754"/>
    </source>
</evidence>
<accession>A0A810PX77</accession>
<dbReference type="EC" id="2.7.7.7" evidence="1"/>
<dbReference type="PANTHER" id="PTHR34388">
    <property type="entry name" value="DNA POLYMERASE III SUBUNIT DELTA"/>
    <property type="match status" value="1"/>
</dbReference>
<dbReference type="EMBL" id="AP023418">
    <property type="protein sequence ID" value="BCK80769.1"/>
    <property type="molecule type" value="Genomic_DNA"/>
</dbReference>
<dbReference type="InterPro" id="IPR010372">
    <property type="entry name" value="DNA_pol3_delta_N"/>
</dbReference>
<dbReference type="PANTHER" id="PTHR34388:SF1">
    <property type="entry name" value="DNA POLYMERASE III SUBUNIT DELTA"/>
    <property type="match status" value="1"/>
</dbReference>
<evidence type="ECO:0000313" key="12">
    <source>
        <dbReference type="Proteomes" id="UP000681035"/>
    </source>
</evidence>
<dbReference type="SUPFAM" id="SSF52540">
    <property type="entry name" value="P-loop containing nucleoside triphosphate hydrolases"/>
    <property type="match status" value="1"/>
</dbReference>
<keyword evidence="6" id="KW-0239">DNA-directed DNA polymerase</keyword>
<dbReference type="Gene3D" id="1.10.8.60">
    <property type="match status" value="1"/>
</dbReference>
<feature type="domain" description="DNA polymerase III delta subunit-like C-terminal" evidence="10">
    <location>
        <begin position="223"/>
        <end position="344"/>
    </location>
</feature>
<dbReference type="Proteomes" id="UP000681035">
    <property type="component" value="Chromosome"/>
</dbReference>
<dbReference type="Pfam" id="PF06144">
    <property type="entry name" value="DNA_pol3_delta"/>
    <property type="match status" value="1"/>
</dbReference>
<dbReference type="InterPro" id="IPR008921">
    <property type="entry name" value="DNA_pol3_clamp-load_cplx_C"/>
</dbReference>
<dbReference type="Gene3D" id="1.20.272.10">
    <property type="match status" value="1"/>
</dbReference>
<dbReference type="InterPro" id="IPR048466">
    <property type="entry name" value="DNA_pol3_delta-like_C"/>
</dbReference>
<dbReference type="AlphaFoldDB" id="A0A810PX77"/>
<evidence type="ECO:0000256" key="1">
    <source>
        <dbReference type="ARBA" id="ARBA00012417"/>
    </source>
</evidence>
<dbReference type="Gene3D" id="3.40.50.300">
    <property type="entry name" value="P-loop containing nucleotide triphosphate hydrolases"/>
    <property type="match status" value="1"/>
</dbReference>
<name>A0A810PX77_9FIRM</name>
<dbReference type="SUPFAM" id="SSF48019">
    <property type="entry name" value="post-AAA+ oligomerization domain-like"/>
    <property type="match status" value="1"/>
</dbReference>
<protein>
    <recommendedName>
        <fullName evidence="2">DNA polymerase III subunit delta</fullName>
        <ecNumber evidence="1">2.7.7.7</ecNumber>
    </recommendedName>
</protein>
<evidence type="ECO:0000256" key="5">
    <source>
        <dbReference type="ARBA" id="ARBA00022705"/>
    </source>
</evidence>